<dbReference type="AlphaFoldDB" id="A0ABC8W8Q5"/>
<reference evidence="1" key="1">
    <citation type="submission" date="2024-10" db="EMBL/GenBank/DDBJ databases">
        <authorList>
            <person name="Ryan C."/>
        </authorList>
    </citation>
    <scope>NUCLEOTIDE SEQUENCE [LARGE SCALE GENOMIC DNA]</scope>
</reference>
<keyword evidence="2" id="KW-1185">Reference proteome</keyword>
<accession>A0ABC8W8Q5</accession>
<proteinExistence type="predicted"/>
<protein>
    <submittedName>
        <fullName evidence="1">Uncharacterized protein</fullName>
    </submittedName>
</protein>
<dbReference type="Proteomes" id="UP001497457">
    <property type="component" value="Chromosome 11b"/>
</dbReference>
<sequence length="148" mass="16902">MAGGVKRKEAEVAAPLLRRLVRLAAIREASVSEQSEILALKREADVLMKRAAAEEPQLAAGNKRKKVIKTLVPRAAIEYMILKPHKPLDGFPKEKLVMYSQELREFYAKRKAIADNLLEYERALMKQFRKKGYAVDYKEIEVTDNDES</sequence>
<dbReference type="EMBL" id="OZ075121">
    <property type="protein sequence ID" value="CAL4904336.1"/>
    <property type="molecule type" value="Genomic_DNA"/>
</dbReference>
<evidence type="ECO:0000313" key="1">
    <source>
        <dbReference type="EMBL" id="CAL4904336.1"/>
    </source>
</evidence>
<organism evidence="1 2">
    <name type="scientific">Urochloa decumbens</name>
    <dbReference type="NCBI Taxonomy" id="240449"/>
    <lineage>
        <taxon>Eukaryota</taxon>
        <taxon>Viridiplantae</taxon>
        <taxon>Streptophyta</taxon>
        <taxon>Embryophyta</taxon>
        <taxon>Tracheophyta</taxon>
        <taxon>Spermatophyta</taxon>
        <taxon>Magnoliopsida</taxon>
        <taxon>Liliopsida</taxon>
        <taxon>Poales</taxon>
        <taxon>Poaceae</taxon>
        <taxon>PACMAD clade</taxon>
        <taxon>Panicoideae</taxon>
        <taxon>Panicodae</taxon>
        <taxon>Paniceae</taxon>
        <taxon>Melinidinae</taxon>
        <taxon>Urochloa</taxon>
    </lineage>
</organism>
<evidence type="ECO:0000313" key="2">
    <source>
        <dbReference type="Proteomes" id="UP001497457"/>
    </source>
</evidence>
<name>A0ABC8W8Q5_9POAL</name>
<gene>
    <name evidence="1" type="ORF">URODEC1_LOCUS11058</name>
</gene>